<dbReference type="PANTHER" id="PTHR32258:SF28">
    <property type="entry name" value="PROTEIN NETWORKED 3A-RELATED"/>
    <property type="match status" value="1"/>
</dbReference>
<proteinExistence type="predicted"/>
<accession>A0A836H7W2</accession>
<feature type="coiled-coil region" evidence="1">
    <location>
        <begin position="561"/>
        <end position="636"/>
    </location>
</feature>
<feature type="coiled-coil region" evidence="1">
    <location>
        <begin position="1102"/>
        <end position="1136"/>
    </location>
</feature>
<evidence type="ECO:0000256" key="2">
    <source>
        <dbReference type="SAM" id="MobiDB-lite"/>
    </source>
</evidence>
<feature type="compositionally biased region" description="Basic and acidic residues" evidence="2">
    <location>
        <begin position="2045"/>
        <end position="2058"/>
    </location>
</feature>
<name>A0A836H7W2_9TRYP</name>
<comment type="caution">
    <text evidence="3">The sequence shown here is derived from an EMBL/GenBank/DDBJ whole genome shotgun (WGS) entry which is preliminary data.</text>
</comment>
<feature type="compositionally biased region" description="Polar residues" evidence="2">
    <location>
        <begin position="844"/>
        <end position="855"/>
    </location>
</feature>
<feature type="region of interest" description="Disordered" evidence="2">
    <location>
        <begin position="1970"/>
        <end position="1990"/>
    </location>
</feature>
<feature type="region of interest" description="Disordered" evidence="2">
    <location>
        <begin position="2005"/>
        <end position="2080"/>
    </location>
</feature>
<feature type="coiled-coil region" evidence="1">
    <location>
        <begin position="304"/>
        <end position="331"/>
    </location>
</feature>
<feature type="compositionally biased region" description="Low complexity" evidence="2">
    <location>
        <begin position="143"/>
        <end position="170"/>
    </location>
</feature>
<feature type="compositionally biased region" description="Polar residues" evidence="2">
    <location>
        <begin position="100"/>
        <end position="113"/>
    </location>
</feature>
<dbReference type="Proteomes" id="UP000674143">
    <property type="component" value="Chromosome 8"/>
</dbReference>
<dbReference type="InterPro" id="IPR051861">
    <property type="entry name" value="NET_actin-binding_domain"/>
</dbReference>
<protein>
    <submittedName>
        <fullName evidence="3">Uncharacterized protein</fullName>
    </submittedName>
</protein>
<feature type="region of interest" description="Disordered" evidence="2">
    <location>
        <begin position="1921"/>
        <end position="1947"/>
    </location>
</feature>
<dbReference type="PANTHER" id="PTHR32258">
    <property type="entry name" value="PROTEIN NETWORKED 4A"/>
    <property type="match status" value="1"/>
</dbReference>
<sequence length="2080" mass="224556">MFTDAAYSSPQDDARFASASPSGHIAATVDTVPHLSASATPTAAAATPSATAGMSGAEAVDFSRWEANAILEALLCMSSGENGGGRWQGQAENAADLPNGRSSTPLEPNSSVASALLWAVPPPQQQPQTASVRSRGEEKRMSSRAPSVSAPGPPAASAVREQRPSSLAVSPPAPSFKEDAAVPSKNPTPTQRHVAVAHTYMMERRDDDEVQRHARAGTAPTAGVDSTGLVSSAVASRSATTAASCLSPQEDGPLGDTALLRGRYAPVHVPEPVNATGSSGPAAASQSATVSTEVGGALWQQAFAAHAQRLLRETQRQVDELRRCQQKAVREAQRADAVAAAYRVLEVQLVEADAKRAEERAAHEAAVTELSQQVLRLEEGVGILRRVKLDLQRQLKGAQTAAAQQEEEHQRQLRELRSALESEVEDVRTEQHLQADQWRQERRRLEEKLADWESTGIPVATRQVQLEARGVGLEGRHTHAEAASLQGASLPSCETGGERDALVLRMDVATSTDEGVLPATAAPPQEGTASPYTRVHPEVLAQQKLREQTILSQLSIADARIQQESKQRRLAEERVAELLAQNEQLREALASAETTAIDAARVSESEDQRQPQRQLLREIQHEYRELRRESTALLSRHKAQQRRETERWIAVRSAVSDVLHAVGLHDAQSALEPAVAADTSHLACLGDDLTDSREASLHTTLAALETIASTLRSQQKATAAVEAVLQEQRRLSTLEEAVREAEAQSHAHMVSLKAAEAQLCESQRELAAWQKRQRKLEDRQAAQVATWRSAEMQLKQVANLVRRALREYARPLPVSLLKSSAAGDAAGDGTQSVGGLVARRGTCTPKQRSLSSPARTASLGGVEESGSDAAMVPTTADTALVWTSDRDAVAAADEGDLLRRAFVPQRVACEADEAEESVAVAASEGDSPSRPTAALTRSSTATLVATEFADAGGDAVQSGVRRDMAVIARGLLKLLARWRTRQHTLVEAVKALQRLVADVTAKSAALGEQQREAEAHHQQQLRLSRAAEQRRAHQLEQAQQELEDARRQRVLDSAQARHKAAEWESERDVLRQRLCVAEEKLNRAEQSLVEADVDHSAQHASHDALQHALSEVTAARDRLERRQADLSVHIEDLEARLLVADRTQTGLHALITIAVGFIVRLLADHQQLQGHYRVLRTLAWADTQTLSVVERLLERSFSRSDELVTAATQERGPRWPAGAASGASAWPAVAVPPPAPPATRLRAAGHVVRAVMRLSRLLAARQRLRGNAGTCRRDGASHSPSASAMEPAELQPLLLALASAFTWGAATPVLTSAGASPQHNLLQRYTARPAACVLPVVRLPPPLELAAVAHNEVAWAEVGGRGERHRERLDDSGGAYENEEVYIGAGHPQRQLVQLLTMAQIDVRDPATRHLWGGVEAAGSASARATAALLRRVQVRQALSENVLTPRGDRTTAIPLPHSVAQVLDLRPLLPDRLATLLQLHLERTTTQARRVTELNILLQRMVLQNQKLVSALERRTHEQDAASAELQSLTSQLQQQQAEREERTVVQEKLVETRASLLQERRQRREAEERLAKLQQERLQWLSDQEQYKREVYALNMELANISLGSAPPFGGDMGAVSPARGGDAEPAPAKPTWSMCVDDAAVTEAVRRAAPPPQHFDPFSSRSRNGSAVHRCQHAHDSHPPVSCTALSAAEVDWHPCSETAYYYQLLRNDHQRDRHSVGEHQHHGSNGMNAKAQEMSDAHARTPSSPTLQYRPRTSLLTLERLAQSAWPGQTCSLVAASGRERVVRSNSDTGASPWNAQLQHRAPTTPSMTATTTATVTTAARAETPPKPQTLPRSANSLELYVPNVARQREAAGSDTAEHVAERGLDTITISAAKPNSTWGAETLNEDGFRIGNRTAEAPVSDLDGCAATPPPLTALPPRPSHPALSSPPPLTVGTLTAGERGRGSMRQQHAQHLSLQVEEWPQKLRTSAQCAAEPPSAPAATSASPVSVFDPFSAPLPAPLQTSSHRVSASASHETTTVVPVSSREKSAPLPPPSAAAPMSRRDGGFHIARDAAPEASGATPHVSGPLYFTTRSAQ</sequence>
<evidence type="ECO:0000313" key="4">
    <source>
        <dbReference type="Proteomes" id="UP000674143"/>
    </source>
</evidence>
<feature type="region of interest" description="Disordered" evidence="2">
    <location>
        <begin position="1007"/>
        <end position="1043"/>
    </location>
</feature>
<keyword evidence="1" id="KW-0175">Coiled coil</keyword>
<dbReference type="GeneID" id="92363201"/>
<feature type="compositionally biased region" description="Low complexity" evidence="2">
    <location>
        <begin position="1972"/>
        <end position="1990"/>
    </location>
</feature>
<organism evidence="3 4">
    <name type="scientific">Leishmania orientalis</name>
    <dbReference type="NCBI Taxonomy" id="2249476"/>
    <lineage>
        <taxon>Eukaryota</taxon>
        <taxon>Discoba</taxon>
        <taxon>Euglenozoa</taxon>
        <taxon>Kinetoplastea</taxon>
        <taxon>Metakinetoplastina</taxon>
        <taxon>Trypanosomatida</taxon>
        <taxon>Trypanosomatidae</taxon>
        <taxon>Leishmaniinae</taxon>
        <taxon>Leishmania</taxon>
    </lineage>
</organism>
<gene>
    <name evidence="3" type="ORF">LSCM4_07375</name>
</gene>
<keyword evidence="4" id="KW-1185">Reference proteome</keyword>
<dbReference type="KEGG" id="loi:92363201"/>
<feature type="region of interest" description="Disordered" evidence="2">
    <location>
        <begin position="839"/>
        <end position="870"/>
    </location>
</feature>
<dbReference type="SMR" id="A0A836H7W2"/>
<dbReference type="RefSeq" id="XP_067065510.1">
    <property type="nucleotide sequence ID" value="XM_067209267.1"/>
</dbReference>
<evidence type="ECO:0000256" key="1">
    <source>
        <dbReference type="SAM" id="Coils"/>
    </source>
</evidence>
<feature type="region of interest" description="Disordered" evidence="2">
    <location>
        <begin position="83"/>
        <end position="192"/>
    </location>
</feature>
<feature type="coiled-coil region" evidence="1">
    <location>
        <begin position="1520"/>
        <end position="1592"/>
    </location>
</feature>
<dbReference type="EMBL" id="JAFHLR010000008">
    <property type="protein sequence ID" value="KAG5486444.1"/>
    <property type="molecule type" value="Genomic_DNA"/>
</dbReference>
<feature type="coiled-coil region" evidence="1">
    <location>
        <begin position="388"/>
        <end position="455"/>
    </location>
</feature>
<feature type="compositionally biased region" description="Polar residues" evidence="2">
    <location>
        <begin position="2005"/>
        <end position="2025"/>
    </location>
</feature>
<feature type="compositionally biased region" description="Pro residues" evidence="2">
    <location>
        <begin position="1921"/>
        <end position="1935"/>
    </location>
</feature>
<reference evidence="3 4" key="1">
    <citation type="submission" date="2021-02" db="EMBL/GenBank/DDBJ databases">
        <title>Leishmania (Mundinia) orientalis Genome sequencing and assembly.</title>
        <authorList>
            <person name="Almutairi H."/>
            <person name="Gatherer D."/>
        </authorList>
    </citation>
    <scope>NUCLEOTIDE SEQUENCE [LARGE SCALE GENOMIC DNA]</scope>
    <source>
        <strain evidence="3">LSCM4</strain>
    </source>
</reference>
<feature type="compositionally biased region" description="Basic and acidic residues" evidence="2">
    <location>
        <begin position="1025"/>
        <end position="1034"/>
    </location>
</feature>
<evidence type="ECO:0000313" key="3">
    <source>
        <dbReference type="EMBL" id="KAG5486444.1"/>
    </source>
</evidence>